<evidence type="ECO:0000256" key="8">
    <source>
        <dbReference type="ARBA" id="ARBA00023242"/>
    </source>
</evidence>
<gene>
    <name evidence="11" type="primary">MAP65-3</name>
    <name evidence="11" type="ORF">CR513_40913</name>
</gene>
<dbReference type="PANTHER" id="PTHR19321:SF7">
    <property type="entry name" value="65-KDA MICROTUBULE-ASSOCIATED PROTEIN 3"/>
    <property type="match status" value="1"/>
</dbReference>
<feature type="region of interest" description="Disordered" evidence="10">
    <location>
        <begin position="572"/>
        <end position="623"/>
    </location>
</feature>
<sequence length="800" mass="90500">IEKKCNNKSKSKSNPQRALFNGPFPQNGYILSLQFKLETHSPRKLIFNFSSQHRRRKIPTRSDPQIPCAVQCPKMSKPQNDPLLQSETTCGTLLYELQIIWDEVGEAETDRDRMLFELEQECLEVYRRKVDLANRSRAQLRQAIADCEAELAAICSSMGERPVHIRQSDQNAGSLKEEHARILPQLEEMQKRKSERRNQFIEVQEQIQSISIEIYGPREYIPAIVDETDLSLRKLEELHRQLHALQIEKVNYRLSSRLKQVQEHLYTLNSLCLVLGLDFKQTINGIHPSLVDLEGPKSVSNDTIQQLAVAIQELREVKLQRMQKLQDLATTMLELWNLMDTPIEEQQMFQNVTCNIAASEHEVTEPNTLSVDFINCVEAEVARLEELKSSKMKELVLKKRTELEEICRKTHLVPEIDSAVEYAVDAIESGTVDPACVLEQIELQVAQVKEEAFSRKEILEKVEKWLAACDEESWLEEYNRDDNRYNAGRGAHLTLKRAEKARALVNKLPAMVDALTSKTIAWEKEKGIEFTYDGIRLLSMLEEYTILRQEKEQERRRQRDLKKLQGQMIAEQEALYGSKPSPSKPQSVKKGPRMSTGGAASRRVSLGGAMIQTPKPDSKATHSRAMRKIDKAHQIEYLDDGISCLSPARRGLDIAGVPVKKYSFGAGSQVTESPLTRQPFSPIASSNVSSKANMANATDEHLKQSEKLQKTAPLNSVPFTTPSKTTTVVDEENRTPKAMPIPVPATPSTVSVPMNMAMTPLPSSVLKNINLNSTPASVPYGGCDLVQEIEYSFEEKRLAF</sequence>
<dbReference type="STRING" id="157652.A0A371FKH5"/>
<name>A0A371FKH5_MUCPR</name>
<keyword evidence="12" id="KW-1185">Reference proteome</keyword>
<evidence type="ECO:0000313" key="12">
    <source>
        <dbReference type="Proteomes" id="UP000257109"/>
    </source>
</evidence>
<organism evidence="11 12">
    <name type="scientific">Mucuna pruriens</name>
    <name type="common">Velvet bean</name>
    <name type="synonym">Dolichos pruriens</name>
    <dbReference type="NCBI Taxonomy" id="157652"/>
    <lineage>
        <taxon>Eukaryota</taxon>
        <taxon>Viridiplantae</taxon>
        <taxon>Streptophyta</taxon>
        <taxon>Embryophyta</taxon>
        <taxon>Tracheophyta</taxon>
        <taxon>Spermatophyta</taxon>
        <taxon>Magnoliopsida</taxon>
        <taxon>eudicotyledons</taxon>
        <taxon>Gunneridae</taxon>
        <taxon>Pentapetalae</taxon>
        <taxon>rosids</taxon>
        <taxon>fabids</taxon>
        <taxon>Fabales</taxon>
        <taxon>Fabaceae</taxon>
        <taxon>Papilionoideae</taxon>
        <taxon>50 kb inversion clade</taxon>
        <taxon>NPAAA clade</taxon>
        <taxon>indigoferoid/millettioid clade</taxon>
        <taxon>Phaseoleae</taxon>
        <taxon>Mucuna</taxon>
    </lineage>
</organism>
<evidence type="ECO:0000256" key="4">
    <source>
        <dbReference type="ARBA" id="ARBA00022490"/>
    </source>
</evidence>
<keyword evidence="5" id="KW-0597">Phosphoprotein</keyword>
<evidence type="ECO:0000256" key="10">
    <source>
        <dbReference type="SAM" id="MobiDB-lite"/>
    </source>
</evidence>
<feature type="coiled-coil region" evidence="9">
    <location>
        <begin position="123"/>
        <end position="150"/>
    </location>
</feature>
<dbReference type="GO" id="GO:0005874">
    <property type="term" value="C:microtubule"/>
    <property type="evidence" value="ECO:0007669"/>
    <property type="project" value="UniProtKB-KW"/>
</dbReference>
<evidence type="ECO:0000256" key="9">
    <source>
        <dbReference type="SAM" id="Coils"/>
    </source>
</evidence>
<evidence type="ECO:0000256" key="6">
    <source>
        <dbReference type="ARBA" id="ARBA00022701"/>
    </source>
</evidence>
<evidence type="ECO:0000256" key="7">
    <source>
        <dbReference type="ARBA" id="ARBA00023212"/>
    </source>
</evidence>
<comment type="subcellular location">
    <subcellularLocation>
        <location evidence="2">Cytoplasm</location>
        <location evidence="2">Cytoskeleton</location>
    </subcellularLocation>
    <subcellularLocation>
        <location evidence="1">Nucleus</location>
    </subcellularLocation>
</comment>
<dbReference type="Pfam" id="PF03999">
    <property type="entry name" value="MAP65_ASE1"/>
    <property type="match status" value="1"/>
</dbReference>
<proteinExistence type="inferred from homology"/>
<dbReference type="InterPro" id="IPR007145">
    <property type="entry name" value="MAP65_Ase1_PRC1"/>
</dbReference>
<feature type="compositionally biased region" description="Low complexity" evidence="10">
    <location>
        <begin position="578"/>
        <end position="589"/>
    </location>
</feature>
<dbReference type="GO" id="GO:0008017">
    <property type="term" value="F:microtubule binding"/>
    <property type="evidence" value="ECO:0007669"/>
    <property type="project" value="InterPro"/>
</dbReference>
<protein>
    <submittedName>
        <fullName evidence="11">65-kDa microtubule-associated protein 3</fullName>
    </submittedName>
</protein>
<reference evidence="11" key="1">
    <citation type="submission" date="2018-05" db="EMBL/GenBank/DDBJ databases">
        <title>Draft genome of Mucuna pruriens seed.</title>
        <authorList>
            <person name="Nnadi N.E."/>
            <person name="Vos R."/>
            <person name="Hasami M.H."/>
            <person name="Devisetty U.K."/>
            <person name="Aguiy J.C."/>
        </authorList>
    </citation>
    <scope>NUCLEOTIDE SEQUENCE [LARGE SCALE GENOMIC DNA]</scope>
    <source>
        <strain evidence="11">JCA_2017</strain>
    </source>
</reference>
<dbReference type="Proteomes" id="UP000257109">
    <property type="component" value="Unassembled WGS sequence"/>
</dbReference>
<keyword evidence="8" id="KW-0539">Nucleus</keyword>
<evidence type="ECO:0000256" key="3">
    <source>
        <dbReference type="ARBA" id="ARBA00006187"/>
    </source>
</evidence>
<evidence type="ECO:0000256" key="2">
    <source>
        <dbReference type="ARBA" id="ARBA00004245"/>
    </source>
</evidence>
<dbReference type="AlphaFoldDB" id="A0A371FKH5"/>
<feature type="region of interest" description="Disordered" evidence="10">
    <location>
        <begin position="670"/>
        <end position="689"/>
    </location>
</feature>
<keyword evidence="4" id="KW-0963">Cytoplasm</keyword>
<feature type="region of interest" description="Disordered" evidence="10">
    <location>
        <begin position="714"/>
        <end position="744"/>
    </location>
</feature>
<keyword evidence="6" id="KW-0493">Microtubule</keyword>
<dbReference type="GO" id="GO:0005634">
    <property type="term" value="C:nucleus"/>
    <property type="evidence" value="ECO:0007669"/>
    <property type="project" value="UniProtKB-SubCell"/>
</dbReference>
<feature type="compositionally biased region" description="Polar residues" evidence="10">
    <location>
        <begin position="714"/>
        <end position="728"/>
    </location>
</feature>
<comment type="caution">
    <text evidence="11">The sequence shown here is derived from an EMBL/GenBank/DDBJ whole genome shotgun (WGS) entry which is preliminary data.</text>
</comment>
<comment type="similarity">
    <text evidence="3">Belongs to the MAP65/ASE1 family.</text>
</comment>
<dbReference type="GO" id="GO:0000226">
    <property type="term" value="P:microtubule cytoskeleton organization"/>
    <property type="evidence" value="ECO:0007669"/>
    <property type="project" value="InterPro"/>
</dbReference>
<feature type="coiled-coil region" evidence="9">
    <location>
        <begin position="537"/>
        <end position="567"/>
    </location>
</feature>
<feature type="non-terminal residue" evidence="11">
    <location>
        <position position="800"/>
    </location>
</feature>
<accession>A0A371FKH5</accession>
<dbReference type="Gene3D" id="1.20.58.1520">
    <property type="match status" value="1"/>
</dbReference>
<keyword evidence="7" id="KW-0206">Cytoskeleton</keyword>
<evidence type="ECO:0000256" key="5">
    <source>
        <dbReference type="ARBA" id="ARBA00022553"/>
    </source>
</evidence>
<evidence type="ECO:0000313" key="11">
    <source>
        <dbReference type="EMBL" id="RDX78761.1"/>
    </source>
</evidence>
<dbReference type="GO" id="GO:0005819">
    <property type="term" value="C:spindle"/>
    <property type="evidence" value="ECO:0007669"/>
    <property type="project" value="TreeGrafter"/>
</dbReference>
<keyword evidence="9" id="KW-0175">Coiled coil</keyword>
<dbReference type="FunFam" id="1.20.58.1520:FF:000002">
    <property type="entry name" value="65-kDa microtubule-associated protein 6"/>
    <property type="match status" value="1"/>
</dbReference>
<dbReference type="OrthoDB" id="642895at2759"/>
<dbReference type="GO" id="GO:0005737">
    <property type="term" value="C:cytoplasm"/>
    <property type="evidence" value="ECO:0007669"/>
    <property type="project" value="TreeGrafter"/>
</dbReference>
<evidence type="ECO:0000256" key="1">
    <source>
        <dbReference type="ARBA" id="ARBA00004123"/>
    </source>
</evidence>
<feature type="non-terminal residue" evidence="11">
    <location>
        <position position="1"/>
    </location>
</feature>
<dbReference type="PANTHER" id="PTHR19321">
    <property type="entry name" value="PROTEIN REGULATOR OF CYTOKINESIS 1 PRC1-RELATED"/>
    <property type="match status" value="1"/>
</dbReference>
<dbReference type="EMBL" id="QJKJ01008758">
    <property type="protein sequence ID" value="RDX78761.1"/>
    <property type="molecule type" value="Genomic_DNA"/>
</dbReference>